<dbReference type="Proteomes" id="UP001206312">
    <property type="component" value="Unassembled WGS sequence"/>
</dbReference>
<dbReference type="RefSeq" id="WP_252741148.1">
    <property type="nucleotide sequence ID" value="NZ_JAMXIB010000005.1"/>
</dbReference>
<dbReference type="EMBL" id="JAMXIB010000005">
    <property type="protein sequence ID" value="MCO5724772.1"/>
    <property type="molecule type" value="Genomic_DNA"/>
</dbReference>
<name>A0ABT1AXQ4_9FLAO</name>
<gene>
    <name evidence="1" type="ORF">NG653_07870</name>
</gene>
<accession>A0ABT1AXQ4</accession>
<keyword evidence="2" id="KW-1185">Reference proteome</keyword>
<evidence type="ECO:0000313" key="2">
    <source>
        <dbReference type="Proteomes" id="UP001206312"/>
    </source>
</evidence>
<proteinExistence type="predicted"/>
<reference evidence="1 2" key="1">
    <citation type="submission" date="2022-06" db="EMBL/GenBank/DDBJ databases">
        <authorList>
            <person name="Xuan X."/>
        </authorList>
    </citation>
    <scope>NUCLEOTIDE SEQUENCE [LARGE SCALE GENOMIC DNA]</scope>
    <source>
        <strain evidence="1 2">2V75</strain>
    </source>
</reference>
<comment type="caution">
    <text evidence="1">The sequence shown here is derived from an EMBL/GenBank/DDBJ whole genome shotgun (WGS) entry which is preliminary data.</text>
</comment>
<sequence length="239" mass="27172">MKLNRDTIKLVVLGCCIAGLYAFADARSSLRRIREVQIHFQEGDNLFLTEAMVNKLLIQNYGPLPNMPREKVVLNAMESVLQAHEMVKDAQVYLTIDGKLNTNIAQRQPIGRVGGERSFYLDDQGLEMPLSPIHSARVPIITGKITGETLEDTYAILKYINQDPFLSKNVIGIHIEGPSDYHLKFRLEHFVVRLGDVEDLESKFRNFKAFYAKALQDKTLLSYQVVSLEFKNQVVCTKI</sequence>
<protein>
    <recommendedName>
        <fullName evidence="3">Cell division protein FtsQ</fullName>
    </recommendedName>
</protein>
<evidence type="ECO:0008006" key="3">
    <source>
        <dbReference type="Google" id="ProtNLM"/>
    </source>
</evidence>
<organism evidence="1 2">
    <name type="scientific">Robiginitalea marina</name>
    <dbReference type="NCBI Taxonomy" id="2954105"/>
    <lineage>
        <taxon>Bacteria</taxon>
        <taxon>Pseudomonadati</taxon>
        <taxon>Bacteroidota</taxon>
        <taxon>Flavobacteriia</taxon>
        <taxon>Flavobacteriales</taxon>
        <taxon>Flavobacteriaceae</taxon>
        <taxon>Robiginitalea</taxon>
    </lineage>
</organism>
<evidence type="ECO:0000313" key="1">
    <source>
        <dbReference type="EMBL" id="MCO5724772.1"/>
    </source>
</evidence>